<protein>
    <submittedName>
        <fullName evidence="1">Uncharacterized protein</fullName>
    </submittedName>
</protein>
<gene>
    <name evidence="1" type="ORF">MOC71_17740</name>
</gene>
<reference evidence="1" key="1">
    <citation type="submission" date="2022-02" db="EMBL/GenBank/DDBJ databases">
        <title>Crop Bioprotection Bacillus Genome Sequencing.</title>
        <authorList>
            <person name="Dunlap C."/>
        </authorList>
    </citation>
    <scope>NUCLEOTIDE SEQUENCE</scope>
    <source>
        <strain evidence="1">98-1</strain>
    </source>
</reference>
<dbReference type="EMBL" id="JALAOH010000067">
    <property type="protein sequence ID" value="MCY8318527.1"/>
    <property type="molecule type" value="Genomic_DNA"/>
</dbReference>
<evidence type="ECO:0000313" key="1">
    <source>
        <dbReference type="EMBL" id="MCY8318527.1"/>
    </source>
</evidence>
<evidence type="ECO:0000313" key="2">
    <source>
        <dbReference type="Proteomes" id="UP001067121"/>
    </source>
</evidence>
<comment type="caution">
    <text evidence="1">The sequence shown here is derived from an EMBL/GenBank/DDBJ whole genome shotgun (WGS) entry which is preliminary data.</text>
</comment>
<proteinExistence type="predicted"/>
<dbReference type="AlphaFoldDB" id="A0AAP3CMZ3"/>
<dbReference type="RefSeq" id="WP_268535707.1">
    <property type="nucleotide sequence ID" value="NZ_JALAKO010000031.1"/>
</dbReference>
<sequence>MNSIGIRVTPKELFYTIVKPDTQEAQLQKLTMSLALDNDIPRQLSLIRTTLLSIITEYNVSYAGIKTAEGNAKSYNVFRINVEGVVQELFADSSVVRYFAGTINSLSSRLNVPVKTLSSYLKGENALDLTFWNREWDTISKKEHKESLIAALAAIPHFGGKADV</sequence>
<accession>A0AAP3CMZ3</accession>
<dbReference type="Proteomes" id="UP001067121">
    <property type="component" value="Unassembled WGS sequence"/>
</dbReference>
<organism evidence="1 2">
    <name type="scientific">Bacillus vallismortis</name>
    <dbReference type="NCBI Taxonomy" id="72361"/>
    <lineage>
        <taxon>Bacteria</taxon>
        <taxon>Bacillati</taxon>
        <taxon>Bacillota</taxon>
        <taxon>Bacilli</taxon>
        <taxon>Bacillales</taxon>
        <taxon>Bacillaceae</taxon>
        <taxon>Bacillus</taxon>
    </lineage>
</organism>
<name>A0AAP3CMZ3_BACVA</name>